<reference evidence="4" key="1">
    <citation type="submission" date="2020-11" db="EMBL/GenBank/DDBJ databases">
        <authorList>
            <consortium name="DOE Joint Genome Institute"/>
            <person name="Ahrendt S."/>
            <person name="Riley R."/>
            <person name="Andreopoulos W."/>
            <person name="Labutti K."/>
            <person name="Pangilinan J."/>
            <person name="Ruiz-Duenas F.J."/>
            <person name="Barrasa J.M."/>
            <person name="Sanchez-Garcia M."/>
            <person name="Camarero S."/>
            <person name="Miyauchi S."/>
            <person name="Serrano A."/>
            <person name="Linde D."/>
            <person name="Babiker R."/>
            <person name="Drula E."/>
            <person name="Ayuso-Fernandez I."/>
            <person name="Pacheco R."/>
            <person name="Padilla G."/>
            <person name="Ferreira P."/>
            <person name="Barriuso J."/>
            <person name="Kellner H."/>
            <person name="Castanera R."/>
            <person name="Alfaro M."/>
            <person name="Ramirez L."/>
            <person name="Pisabarro A.G."/>
            <person name="Kuo A."/>
            <person name="Tritt A."/>
            <person name="Lipzen A."/>
            <person name="He G."/>
            <person name="Yan M."/>
            <person name="Ng V."/>
            <person name="Cullen D."/>
            <person name="Martin F."/>
            <person name="Rosso M.-N."/>
            <person name="Henrissat B."/>
            <person name="Hibbett D."/>
            <person name="Martinez A.T."/>
            <person name="Grigoriev I.V."/>
        </authorList>
    </citation>
    <scope>NUCLEOTIDE SEQUENCE</scope>
    <source>
        <strain evidence="4">CBS 506.95</strain>
    </source>
</reference>
<dbReference type="InterPro" id="IPR010487">
    <property type="entry name" value="NGRN/Rrg9"/>
</dbReference>
<proteinExistence type="inferred from homology"/>
<accession>A0A9P6EJX6</accession>
<evidence type="ECO:0000313" key="5">
    <source>
        <dbReference type="Proteomes" id="UP000807306"/>
    </source>
</evidence>
<comment type="function">
    <text evidence="1">Required for respiratory activity and maintenance and expression of the mitochondrial genome.</text>
</comment>
<dbReference type="PANTHER" id="PTHR13475">
    <property type="entry name" value="NEUGRIN"/>
    <property type="match status" value="1"/>
</dbReference>
<evidence type="ECO:0000256" key="2">
    <source>
        <dbReference type="ARBA" id="ARBA00010895"/>
    </source>
</evidence>
<name>A0A9P6EJX6_9AGAR</name>
<sequence>MSKMMTLLSLGTLKSISSKGVRLPHRRYTQTAYQIAQQKWQLGGVPRPKSILEDDNTPVDLSEDNDAVNGVHPDSEPLHLRSPSLKPTPMEFKAHREAIRKAFPEGWSPPRKLSREAMDVLRSLHNTDPGTFTTPVLASKFRISPEAVRRILKSRWEPSSEKRSALIVKERKQQEEIRKKFKAEQHSKKKLQSMNVEELRRLSNGDDFWREKYSNPRTPQGEEAATLGVGIADQFTLR</sequence>
<evidence type="ECO:0000256" key="3">
    <source>
        <dbReference type="ARBA" id="ARBA00013566"/>
    </source>
</evidence>
<dbReference type="OrthoDB" id="5578174at2759"/>
<comment type="caution">
    <text evidence="4">The sequence shown here is derived from an EMBL/GenBank/DDBJ whole genome shotgun (WGS) entry which is preliminary data.</text>
</comment>
<evidence type="ECO:0000256" key="1">
    <source>
        <dbReference type="ARBA" id="ARBA00003548"/>
    </source>
</evidence>
<dbReference type="Pfam" id="PF06413">
    <property type="entry name" value="Neugrin"/>
    <property type="match status" value="1"/>
</dbReference>
<keyword evidence="5" id="KW-1185">Reference proteome</keyword>
<comment type="similarity">
    <text evidence="2">Belongs to the RRG9 family.</text>
</comment>
<dbReference type="Proteomes" id="UP000807306">
    <property type="component" value="Unassembled WGS sequence"/>
</dbReference>
<evidence type="ECO:0000313" key="4">
    <source>
        <dbReference type="EMBL" id="KAF9530245.1"/>
    </source>
</evidence>
<dbReference type="PANTHER" id="PTHR13475:SF3">
    <property type="entry name" value="NEUGRIN"/>
    <property type="match status" value="1"/>
</dbReference>
<organism evidence="4 5">
    <name type="scientific">Crepidotus variabilis</name>
    <dbReference type="NCBI Taxonomy" id="179855"/>
    <lineage>
        <taxon>Eukaryota</taxon>
        <taxon>Fungi</taxon>
        <taxon>Dikarya</taxon>
        <taxon>Basidiomycota</taxon>
        <taxon>Agaricomycotina</taxon>
        <taxon>Agaricomycetes</taxon>
        <taxon>Agaricomycetidae</taxon>
        <taxon>Agaricales</taxon>
        <taxon>Agaricineae</taxon>
        <taxon>Crepidotaceae</taxon>
        <taxon>Crepidotus</taxon>
    </lineage>
</organism>
<protein>
    <recommendedName>
        <fullName evidence="3">Required for respiratory growth protein 9, mitochondrial</fullName>
    </recommendedName>
</protein>
<dbReference type="EMBL" id="MU157841">
    <property type="protein sequence ID" value="KAF9530245.1"/>
    <property type="molecule type" value="Genomic_DNA"/>
</dbReference>
<dbReference type="AlphaFoldDB" id="A0A9P6EJX6"/>
<dbReference type="GO" id="GO:0005634">
    <property type="term" value="C:nucleus"/>
    <property type="evidence" value="ECO:0007669"/>
    <property type="project" value="TreeGrafter"/>
</dbReference>
<gene>
    <name evidence="4" type="ORF">CPB83DRAFT_851236</name>
</gene>